<organism evidence="1 2">
    <name type="scientific">Puccinia sorghi</name>
    <dbReference type="NCBI Taxonomy" id="27349"/>
    <lineage>
        <taxon>Eukaryota</taxon>
        <taxon>Fungi</taxon>
        <taxon>Dikarya</taxon>
        <taxon>Basidiomycota</taxon>
        <taxon>Pucciniomycotina</taxon>
        <taxon>Pucciniomycetes</taxon>
        <taxon>Pucciniales</taxon>
        <taxon>Pucciniaceae</taxon>
        <taxon>Puccinia</taxon>
    </lineage>
</organism>
<comment type="caution">
    <text evidence="1">The sequence shown here is derived from an EMBL/GenBank/DDBJ whole genome shotgun (WGS) entry which is preliminary data.</text>
</comment>
<evidence type="ECO:0000313" key="1">
    <source>
        <dbReference type="EMBL" id="KNZ55036.1"/>
    </source>
</evidence>
<gene>
    <name evidence="1" type="ORF">VP01_2785g1</name>
</gene>
<name>A0A0L6V2Q4_9BASI</name>
<proteinExistence type="predicted"/>
<dbReference type="PANTHER" id="PTHR33246">
    <property type="entry name" value="CCHC-TYPE DOMAIN-CONTAINING PROTEIN"/>
    <property type="match status" value="1"/>
</dbReference>
<evidence type="ECO:0000313" key="2">
    <source>
        <dbReference type="Proteomes" id="UP000037035"/>
    </source>
</evidence>
<dbReference type="OrthoDB" id="2507728at2759"/>
<keyword evidence="2" id="KW-1185">Reference proteome</keyword>
<dbReference type="EMBL" id="LAVV01007707">
    <property type="protein sequence ID" value="KNZ55036.1"/>
    <property type="molecule type" value="Genomic_DNA"/>
</dbReference>
<dbReference type="PANTHER" id="PTHR33246:SF51">
    <property type="entry name" value="MYB_SANT-LIKE DOMAIN-CONTAINING PROTEIN"/>
    <property type="match status" value="1"/>
</dbReference>
<dbReference type="Proteomes" id="UP000037035">
    <property type="component" value="Unassembled WGS sequence"/>
</dbReference>
<reference evidence="1 2" key="1">
    <citation type="submission" date="2015-08" db="EMBL/GenBank/DDBJ databases">
        <title>Next Generation Sequencing and Analysis of the Genome of Puccinia sorghi L Schw, the Causal Agent of Maize Common Rust.</title>
        <authorList>
            <person name="Rochi L."/>
            <person name="Burguener G."/>
            <person name="Darino M."/>
            <person name="Turjanski A."/>
            <person name="Kreff E."/>
            <person name="Dieguez M.J."/>
            <person name="Sacco F."/>
        </authorList>
    </citation>
    <scope>NUCLEOTIDE SEQUENCE [LARGE SCALE GENOMIC DNA]</scope>
    <source>
        <strain evidence="1 2">RO10H11247</strain>
    </source>
</reference>
<sequence>MPGKCHKWPPAYLFLEFIDLFRLRYGNILTYLEDYKNYLQLYGNGSNTLAGVTSINKAAAYKTFSIFINYQETYCLKNTGAGIKEYDGGISLAENLECMCSHDKWMDTILDSKHNISPLGP</sequence>
<dbReference type="VEuPathDB" id="FungiDB:VP01_2785g1"/>
<dbReference type="AlphaFoldDB" id="A0A0L6V2Q4"/>
<accession>A0A0L6V2Q4</accession>
<protein>
    <submittedName>
        <fullName evidence="1">Uncharacterized protein</fullName>
    </submittedName>
</protein>